<comment type="caution">
    <text evidence="2">The sequence shown here is derived from an EMBL/GenBank/DDBJ whole genome shotgun (WGS) entry which is preliminary data.</text>
</comment>
<feature type="region of interest" description="Disordered" evidence="1">
    <location>
        <begin position="112"/>
        <end position="133"/>
    </location>
</feature>
<protein>
    <submittedName>
        <fullName evidence="2">Uncharacterized protein</fullName>
    </submittedName>
</protein>
<dbReference type="EMBL" id="JAFHLR010000034">
    <property type="protein sequence ID" value="KAG5467761.1"/>
    <property type="molecule type" value="Genomic_DNA"/>
</dbReference>
<dbReference type="RefSeq" id="XP_067059563.1">
    <property type="nucleotide sequence ID" value="XM_067202913.1"/>
</dbReference>
<sequence length="216" mass="24007">MDSLSFRPFSRYDDEADGAAYVDNEPFYVSPSAESAVGNFAWPDGGTYGSHRTDNGDSGKCDLLSLQRVMDMTEALRREQDDEEARRNADNASKADRMHQVRNAQWEAVKERMSQRATPMPTARAYDSESDGGDVELRSVNTELSTTLNALAPSLSEEGAMGSGTLQVAETVPERFWHSVYNWFMYFVYALSASALPGVDAHKGADSREYFDNRVS</sequence>
<dbReference type="GeneID" id="92356847"/>
<reference evidence="3" key="1">
    <citation type="journal article" date="2021" name="Microbiol. Resour. Announc.">
        <title>LGAAP: Leishmaniinae Genome Assembly and Annotation Pipeline.</title>
        <authorList>
            <person name="Almutairi H."/>
            <person name="Urbaniak M.D."/>
            <person name="Bates M.D."/>
            <person name="Jariyapan N."/>
            <person name="Kwakye-Nuako G."/>
            <person name="Thomaz-Soccol V."/>
            <person name="Al-Salem W.S."/>
            <person name="Dillon R.J."/>
            <person name="Bates P.A."/>
            <person name="Gatherer D."/>
        </authorList>
    </citation>
    <scope>NUCLEOTIDE SEQUENCE [LARGE SCALE GENOMIC DNA]</scope>
</reference>
<evidence type="ECO:0000313" key="3">
    <source>
        <dbReference type="Proteomes" id="UP000674143"/>
    </source>
</evidence>
<gene>
    <name evidence="2" type="ORF">LSCM4_00841</name>
</gene>
<dbReference type="AlphaFoldDB" id="A0A836G4D6"/>
<keyword evidence="3" id="KW-1185">Reference proteome</keyword>
<proteinExistence type="predicted"/>
<organism evidence="2 3">
    <name type="scientific">Leishmania orientalis</name>
    <dbReference type="NCBI Taxonomy" id="2249476"/>
    <lineage>
        <taxon>Eukaryota</taxon>
        <taxon>Discoba</taxon>
        <taxon>Euglenozoa</taxon>
        <taxon>Kinetoplastea</taxon>
        <taxon>Metakinetoplastina</taxon>
        <taxon>Trypanosomatida</taxon>
        <taxon>Trypanosomatidae</taxon>
        <taxon>Leishmaniinae</taxon>
        <taxon>Leishmania</taxon>
    </lineage>
</organism>
<dbReference type="Proteomes" id="UP000674143">
    <property type="component" value="Unassembled WGS sequence"/>
</dbReference>
<accession>A0A836G4D6</accession>
<feature type="region of interest" description="Disordered" evidence="1">
    <location>
        <begin position="77"/>
        <end position="99"/>
    </location>
</feature>
<dbReference type="SMR" id="A0A836G4D6"/>
<reference evidence="3" key="2">
    <citation type="journal article" date="2021" name="Sci. Data">
        <title>Chromosome-scale genome sequencing, assembly and annotation of six genomes from subfamily Leishmaniinae.</title>
        <authorList>
            <person name="Almutairi H."/>
            <person name="Urbaniak M.D."/>
            <person name="Bates M.D."/>
            <person name="Jariyapan N."/>
            <person name="Kwakye-Nuako G."/>
            <person name="Thomaz Soccol V."/>
            <person name="Al-Salem W.S."/>
            <person name="Dillon R.J."/>
            <person name="Bates P.A."/>
            <person name="Gatherer D."/>
        </authorList>
    </citation>
    <scope>NUCLEOTIDE SEQUENCE [LARGE SCALE GENOMIC DNA]</scope>
</reference>
<evidence type="ECO:0000313" key="2">
    <source>
        <dbReference type="EMBL" id="KAG5467761.1"/>
    </source>
</evidence>
<evidence type="ECO:0000256" key="1">
    <source>
        <dbReference type="SAM" id="MobiDB-lite"/>
    </source>
</evidence>
<name>A0A836G4D6_9TRYP</name>
<dbReference type="KEGG" id="loi:92356847"/>